<accession>A0A060UUZ5</accession>
<reference evidence="2" key="2">
    <citation type="submission" date="2014-07" db="EMBL/GenBank/DDBJ databases">
        <title>Initial genome analysis of the psychrotolerant acidophile Acidithiobacillus ferrivorans CF27: insights into iron and sulfur oxidation pathways and into biofilm formation.</title>
        <authorList>
            <person name="Talla E."/>
            <person name="Hedrich S."/>
            <person name="Mangenot S."/>
            <person name="Ji B."/>
            <person name="Johnson D.B."/>
            <person name="Barbe V."/>
            <person name="Bonnefoy V."/>
        </authorList>
    </citation>
    <scope>NUCLEOTIDE SEQUENCE [LARGE SCALE GENOMIC DNA]</scope>
    <source>
        <strain evidence="2">CF27</strain>
    </source>
</reference>
<dbReference type="RefSeq" id="WP_035193126.1">
    <property type="nucleotide sequence ID" value="NZ_CCCS020000035.1"/>
</dbReference>
<feature type="transmembrane region" description="Helical" evidence="1">
    <location>
        <begin position="6"/>
        <end position="22"/>
    </location>
</feature>
<dbReference type="Proteomes" id="UP000193925">
    <property type="component" value="Chromosome AFERRI"/>
</dbReference>
<sequence>MNRVLWFAVLFVLVANLLLTIWKRMQAQRRRAHALDVLKTHGLTPVLYIPTVGVDDADLRKALDEFAFSGQVILTSDGTVVGGFAGSAAIGPLPHLMPVVPNTGKV</sequence>
<dbReference type="EMBL" id="LT841305">
    <property type="protein sequence ID" value="SMH64609.1"/>
    <property type="molecule type" value="Genomic_DNA"/>
</dbReference>
<keyword evidence="1" id="KW-1133">Transmembrane helix</keyword>
<proteinExistence type="predicted"/>
<evidence type="ECO:0000313" key="4">
    <source>
        <dbReference type="Proteomes" id="UP000193925"/>
    </source>
</evidence>
<evidence type="ECO:0000313" key="3">
    <source>
        <dbReference type="EMBL" id="SMH64609.1"/>
    </source>
</evidence>
<reference evidence="2" key="1">
    <citation type="submission" date="2014-03" db="EMBL/GenBank/DDBJ databases">
        <authorList>
            <person name="Genoscope - CEA"/>
        </authorList>
    </citation>
    <scope>NUCLEOTIDE SEQUENCE [LARGE SCALE GENOMIC DNA]</scope>
    <source>
        <strain evidence="2">CF27</strain>
    </source>
</reference>
<evidence type="ECO:0000256" key="1">
    <source>
        <dbReference type="SAM" id="Phobius"/>
    </source>
</evidence>
<keyword evidence="1" id="KW-0812">Transmembrane</keyword>
<evidence type="ECO:0000313" key="2">
    <source>
        <dbReference type="EMBL" id="CDQ10578.1"/>
    </source>
</evidence>
<keyword evidence="4" id="KW-1185">Reference proteome</keyword>
<dbReference type="EMBL" id="CCCS020000035">
    <property type="protein sequence ID" value="CDQ10578.1"/>
    <property type="molecule type" value="Genomic_DNA"/>
</dbReference>
<dbReference type="AlphaFoldDB" id="A0A060UUZ5"/>
<keyword evidence="1" id="KW-0472">Membrane</keyword>
<gene>
    <name evidence="3" type="ORF">AFERRI_10643</name>
    <name evidence="2" type="ORF">AFERRI_400359</name>
</gene>
<name>A0A060UUZ5_9PROT</name>
<reference evidence="3 4" key="3">
    <citation type="submission" date="2017-03" db="EMBL/GenBank/DDBJ databases">
        <authorList>
            <person name="Regsiter A."/>
            <person name="William W."/>
        </authorList>
    </citation>
    <scope>NUCLEOTIDE SEQUENCE [LARGE SCALE GENOMIC DNA]</scope>
    <source>
        <strain evidence="3">PRJEB5721</strain>
    </source>
</reference>
<protein>
    <submittedName>
        <fullName evidence="2">Uncharacterized protein</fullName>
    </submittedName>
</protein>
<organism evidence="2">
    <name type="scientific">Acidithiobacillus ferrivorans</name>
    <dbReference type="NCBI Taxonomy" id="160808"/>
    <lineage>
        <taxon>Bacteria</taxon>
        <taxon>Pseudomonadati</taxon>
        <taxon>Pseudomonadota</taxon>
        <taxon>Acidithiobacillia</taxon>
        <taxon>Acidithiobacillales</taxon>
        <taxon>Acidithiobacillaceae</taxon>
        <taxon>Acidithiobacillus</taxon>
    </lineage>
</organism>